<keyword evidence="5" id="KW-1185">Reference proteome</keyword>
<keyword evidence="2" id="KW-1133">Transmembrane helix</keyword>
<evidence type="ECO:0000259" key="3">
    <source>
        <dbReference type="Pfam" id="PF11812"/>
    </source>
</evidence>
<feature type="transmembrane region" description="Helical" evidence="2">
    <location>
        <begin position="33"/>
        <end position="56"/>
    </location>
</feature>
<dbReference type="EMBL" id="LAJY01000242">
    <property type="protein sequence ID" value="KJV09648.1"/>
    <property type="molecule type" value="Genomic_DNA"/>
</dbReference>
<accession>A0A0F3ISX6</accession>
<dbReference type="Proteomes" id="UP000033774">
    <property type="component" value="Unassembled WGS sequence"/>
</dbReference>
<organism evidence="4 5">
    <name type="scientific">Elstera litoralis</name>
    <dbReference type="NCBI Taxonomy" id="552518"/>
    <lineage>
        <taxon>Bacteria</taxon>
        <taxon>Pseudomonadati</taxon>
        <taxon>Pseudomonadota</taxon>
        <taxon>Alphaproteobacteria</taxon>
        <taxon>Rhodospirillales</taxon>
        <taxon>Rhodospirillaceae</taxon>
        <taxon>Elstera</taxon>
    </lineage>
</organism>
<evidence type="ECO:0000313" key="4">
    <source>
        <dbReference type="EMBL" id="KJV09648.1"/>
    </source>
</evidence>
<feature type="region of interest" description="Disordered" evidence="1">
    <location>
        <begin position="1"/>
        <end position="24"/>
    </location>
</feature>
<feature type="non-terminal residue" evidence="4">
    <location>
        <position position="213"/>
    </location>
</feature>
<gene>
    <name evidence="4" type="ORF">VZ95_10170</name>
</gene>
<protein>
    <recommendedName>
        <fullName evidence="3">DUF3333 domain-containing protein</fullName>
    </recommendedName>
</protein>
<sequence>MSSNAPRGRPSVCTPPTRPKKRLKRRYGSEWRFRAYGLSAILISIIALAVLLWSIIGQGYTAFTATTMTLTVTVDPALVDPGGKRSPDDLRAGDYQGVARAALRTSFPDVKDRNELRALYTLLSNGAGDEIRDQVMANPAIIGQQITVRIPVASDYDMYAKGFAGKTPKGGESRLSPQQIAWFETLKADGKIHRSFNVWFLSSGDSRQPELAG</sequence>
<dbReference type="Pfam" id="PF11812">
    <property type="entry name" value="DUF3333"/>
    <property type="match status" value="1"/>
</dbReference>
<feature type="domain" description="DUF3333" evidence="3">
    <location>
        <begin position="20"/>
        <end position="163"/>
    </location>
</feature>
<evidence type="ECO:0000313" key="5">
    <source>
        <dbReference type="Proteomes" id="UP000033774"/>
    </source>
</evidence>
<dbReference type="AlphaFoldDB" id="A0A0F3ISX6"/>
<keyword evidence="2" id="KW-0472">Membrane</keyword>
<reference evidence="4 5" key="1">
    <citation type="submission" date="2015-03" db="EMBL/GenBank/DDBJ databases">
        <title>Draft genome sequence of Elstera litoralis.</title>
        <authorList>
            <person name="Rahalkar M.C."/>
            <person name="Dhakephalkar P.K."/>
            <person name="Pore S.D."/>
            <person name="Arora P."/>
            <person name="Kapse N.G."/>
            <person name="Pandit P.S."/>
        </authorList>
    </citation>
    <scope>NUCLEOTIDE SEQUENCE [LARGE SCALE GENOMIC DNA]</scope>
    <source>
        <strain evidence="4 5">Dia-1</strain>
    </source>
</reference>
<evidence type="ECO:0000256" key="1">
    <source>
        <dbReference type="SAM" id="MobiDB-lite"/>
    </source>
</evidence>
<keyword evidence="2" id="KW-0812">Transmembrane</keyword>
<comment type="caution">
    <text evidence="4">The sequence shown here is derived from an EMBL/GenBank/DDBJ whole genome shotgun (WGS) entry which is preliminary data.</text>
</comment>
<evidence type="ECO:0000256" key="2">
    <source>
        <dbReference type="SAM" id="Phobius"/>
    </source>
</evidence>
<proteinExistence type="predicted"/>
<name>A0A0F3ISX6_9PROT</name>
<dbReference type="InterPro" id="IPR024573">
    <property type="entry name" value="DUF3333"/>
</dbReference>